<reference evidence="2" key="1">
    <citation type="journal article" date="2018" name="Genome Res.">
        <title>The genomic architecture and molecular evolution of ant odorant receptors.</title>
        <authorList>
            <person name="McKenzie S.K."/>
            <person name="Kronauer D.J.C."/>
        </authorList>
    </citation>
    <scope>NUCLEOTIDE SEQUENCE [LARGE SCALE GENOMIC DNA]</scope>
    <source>
        <strain evidence="2">Clonal line C1</strain>
    </source>
</reference>
<keyword evidence="1" id="KW-0472">Membrane</keyword>
<name>A0A3L8DZT7_OOCBI</name>
<feature type="transmembrane region" description="Helical" evidence="1">
    <location>
        <begin position="76"/>
        <end position="97"/>
    </location>
</feature>
<sequence>MEVYVERRKKIVYHYPQRELKFSTSTPRQVSPPHDLFRQEAKKADCSIKSYVRTARSVHFIVDFSDVHNTRKVNHLLNVVELCCLFATFLKSILLFFRRKITVFICGT</sequence>
<keyword evidence="1" id="KW-1133">Transmembrane helix</keyword>
<comment type="caution">
    <text evidence="2">The sequence shown here is derived from an EMBL/GenBank/DDBJ whole genome shotgun (WGS) entry which is preliminary data.</text>
</comment>
<dbReference type="OrthoDB" id="6360815at2759"/>
<evidence type="ECO:0000256" key="1">
    <source>
        <dbReference type="SAM" id="Phobius"/>
    </source>
</evidence>
<protein>
    <submittedName>
        <fullName evidence="2">Uncharacterized protein</fullName>
    </submittedName>
</protein>
<organism evidence="2">
    <name type="scientific">Ooceraea biroi</name>
    <name type="common">Clonal raider ant</name>
    <name type="synonym">Cerapachys biroi</name>
    <dbReference type="NCBI Taxonomy" id="2015173"/>
    <lineage>
        <taxon>Eukaryota</taxon>
        <taxon>Metazoa</taxon>
        <taxon>Ecdysozoa</taxon>
        <taxon>Arthropoda</taxon>
        <taxon>Hexapoda</taxon>
        <taxon>Insecta</taxon>
        <taxon>Pterygota</taxon>
        <taxon>Neoptera</taxon>
        <taxon>Endopterygota</taxon>
        <taxon>Hymenoptera</taxon>
        <taxon>Apocrita</taxon>
        <taxon>Aculeata</taxon>
        <taxon>Formicoidea</taxon>
        <taxon>Formicidae</taxon>
        <taxon>Dorylinae</taxon>
        <taxon>Ooceraea</taxon>
    </lineage>
</organism>
<proteinExistence type="predicted"/>
<accession>A0A3L8DZT7</accession>
<dbReference type="AlphaFoldDB" id="A0A3L8DZT7"/>
<dbReference type="Proteomes" id="UP000279307">
    <property type="component" value="Chromosome 2"/>
</dbReference>
<evidence type="ECO:0000313" key="2">
    <source>
        <dbReference type="EMBL" id="RLU25743.1"/>
    </source>
</evidence>
<keyword evidence="1" id="KW-0812">Transmembrane</keyword>
<gene>
    <name evidence="2" type="ORF">DMN91_001901</name>
</gene>
<dbReference type="EMBL" id="QOIP01000002">
    <property type="protein sequence ID" value="RLU25743.1"/>
    <property type="molecule type" value="Genomic_DNA"/>
</dbReference>
<reference evidence="2" key="2">
    <citation type="submission" date="2018-07" db="EMBL/GenBank/DDBJ databases">
        <authorList>
            <person name="Mckenzie S.K."/>
            <person name="Kronauer D.J.C."/>
        </authorList>
    </citation>
    <scope>NUCLEOTIDE SEQUENCE</scope>
    <source>
        <strain evidence="2">Clonal line C1</strain>
    </source>
</reference>